<feature type="compositionally biased region" description="Polar residues" evidence="1">
    <location>
        <begin position="11"/>
        <end position="20"/>
    </location>
</feature>
<protein>
    <submittedName>
        <fullName evidence="2">Uncharacterized protein</fullName>
    </submittedName>
</protein>
<gene>
    <name evidence="2" type="ORF">E2C01_046883</name>
</gene>
<dbReference type="Proteomes" id="UP000324222">
    <property type="component" value="Unassembled WGS sequence"/>
</dbReference>
<dbReference type="EMBL" id="VSRR010011315">
    <property type="protein sequence ID" value="MPC52999.1"/>
    <property type="molecule type" value="Genomic_DNA"/>
</dbReference>
<dbReference type="AlphaFoldDB" id="A0A5B7G600"/>
<comment type="caution">
    <text evidence="2">The sequence shown here is derived from an EMBL/GenBank/DDBJ whole genome shotgun (WGS) entry which is preliminary data.</text>
</comment>
<evidence type="ECO:0000313" key="3">
    <source>
        <dbReference type="Proteomes" id="UP000324222"/>
    </source>
</evidence>
<evidence type="ECO:0000313" key="2">
    <source>
        <dbReference type="EMBL" id="MPC52999.1"/>
    </source>
</evidence>
<reference evidence="2 3" key="1">
    <citation type="submission" date="2019-05" db="EMBL/GenBank/DDBJ databases">
        <title>Another draft genome of Portunus trituberculatus and its Hox gene families provides insights of decapod evolution.</title>
        <authorList>
            <person name="Jeong J.-H."/>
            <person name="Song I."/>
            <person name="Kim S."/>
            <person name="Choi T."/>
            <person name="Kim D."/>
            <person name="Ryu S."/>
            <person name="Kim W."/>
        </authorList>
    </citation>
    <scope>NUCLEOTIDE SEQUENCE [LARGE SCALE GENOMIC DNA]</scope>
    <source>
        <tissue evidence="2">Muscle</tissue>
    </source>
</reference>
<proteinExistence type="predicted"/>
<name>A0A5B7G600_PORTR</name>
<feature type="region of interest" description="Disordered" evidence="1">
    <location>
        <begin position="1"/>
        <end position="25"/>
    </location>
</feature>
<evidence type="ECO:0000256" key="1">
    <source>
        <dbReference type="SAM" id="MobiDB-lite"/>
    </source>
</evidence>
<accession>A0A5B7G600</accession>
<sequence length="78" mass="8979">MNLHHYPPGTTPTHNRQGKSQPGAAEHRVRLFIFPACQTRRLKGTELETLSRPSSSLPTLPLYETRRWLGEVRKGTEW</sequence>
<organism evidence="2 3">
    <name type="scientific">Portunus trituberculatus</name>
    <name type="common">Swimming crab</name>
    <name type="synonym">Neptunus trituberculatus</name>
    <dbReference type="NCBI Taxonomy" id="210409"/>
    <lineage>
        <taxon>Eukaryota</taxon>
        <taxon>Metazoa</taxon>
        <taxon>Ecdysozoa</taxon>
        <taxon>Arthropoda</taxon>
        <taxon>Crustacea</taxon>
        <taxon>Multicrustacea</taxon>
        <taxon>Malacostraca</taxon>
        <taxon>Eumalacostraca</taxon>
        <taxon>Eucarida</taxon>
        <taxon>Decapoda</taxon>
        <taxon>Pleocyemata</taxon>
        <taxon>Brachyura</taxon>
        <taxon>Eubrachyura</taxon>
        <taxon>Portunoidea</taxon>
        <taxon>Portunidae</taxon>
        <taxon>Portuninae</taxon>
        <taxon>Portunus</taxon>
    </lineage>
</organism>
<keyword evidence="3" id="KW-1185">Reference proteome</keyword>